<proteinExistence type="predicted"/>
<dbReference type="Proteomes" id="UP000612055">
    <property type="component" value="Unassembled WGS sequence"/>
</dbReference>
<evidence type="ECO:0000313" key="3">
    <source>
        <dbReference type="EMBL" id="KAG2498636.1"/>
    </source>
</evidence>
<protein>
    <submittedName>
        <fullName evidence="3">Uncharacterized protein</fullName>
    </submittedName>
</protein>
<evidence type="ECO:0000256" key="1">
    <source>
        <dbReference type="SAM" id="MobiDB-lite"/>
    </source>
</evidence>
<keyword evidence="2" id="KW-0472">Membrane</keyword>
<dbReference type="EMBL" id="JAEHOE010000009">
    <property type="protein sequence ID" value="KAG2498636.1"/>
    <property type="molecule type" value="Genomic_DNA"/>
</dbReference>
<sequence>MEVADVDGASGGGGLNGARQDATTASDLPCGARGYVIPVVMLVLGGNMFALFEGYCRLQQGAGVRRWMEQEELGTCA</sequence>
<dbReference type="AlphaFoldDB" id="A0A835YD40"/>
<name>A0A835YD40_9CHLO</name>
<evidence type="ECO:0000313" key="4">
    <source>
        <dbReference type="Proteomes" id="UP000612055"/>
    </source>
</evidence>
<accession>A0A835YD40</accession>
<gene>
    <name evidence="3" type="ORF">HYH03_003383</name>
</gene>
<feature type="transmembrane region" description="Helical" evidence="2">
    <location>
        <begin position="35"/>
        <end position="56"/>
    </location>
</feature>
<keyword evidence="2" id="KW-0812">Transmembrane</keyword>
<evidence type="ECO:0000256" key="2">
    <source>
        <dbReference type="SAM" id="Phobius"/>
    </source>
</evidence>
<reference evidence="3" key="1">
    <citation type="journal article" date="2020" name="bioRxiv">
        <title>Comparative genomics of Chlamydomonas.</title>
        <authorList>
            <person name="Craig R.J."/>
            <person name="Hasan A.R."/>
            <person name="Ness R.W."/>
            <person name="Keightley P.D."/>
        </authorList>
    </citation>
    <scope>NUCLEOTIDE SEQUENCE</scope>
    <source>
        <strain evidence="3">CCAP 11/70</strain>
    </source>
</reference>
<organism evidence="3 4">
    <name type="scientific">Edaphochlamys debaryana</name>
    <dbReference type="NCBI Taxonomy" id="47281"/>
    <lineage>
        <taxon>Eukaryota</taxon>
        <taxon>Viridiplantae</taxon>
        <taxon>Chlorophyta</taxon>
        <taxon>core chlorophytes</taxon>
        <taxon>Chlorophyceae</taxon>
        <taxon>CS clade</taxon>
        <taxon>Chlamydomonadales</taxon>
        <taxon>Chlamydomonadales incertae sedis</taxon>
        <taxon>Edaphochlamys</taxon>
    </lineage>
</organism>
<keyword evidence="4" id="KW-1185">Reference proteome</keyword>
<comment type="caution">
    <text evidence="3">The sequence shown here is derived from an EMBL/GenBank/DDBJ whole genome shotgun (WGS) entry which is preliminary data.</text>
</comment>
<feature type="region of interest" description="Disordered" evidence="1">
    <location>
        <begin position="1"/>
        <end position="28"/>
    </location>
</feature>
<keyword evidence="2" id="KW-1133">Transmembrane helix</keyword>